<accession>A0A0A8XRU8</accession>
<organism evidence="1">
    <name type="scientific">Arundo donax</name>
    <name type="common">Giant reed</name>
    <name type="synonym">Donax arundinaceus</name>
    <dbReference type="NCBI Taxonomy" id="35708"/>
    <lineage>
        <taxon>Eukaryota</taxon>
        <taxon>Viridiplantae</taxon>
        <taxon>Streptophyta</taxon>
        <taxon>Embryophyta</taxon>
        <taxon>Tracheophyta</taxon>
        <taxon>Spermatophyta</taxon>
        <taxon>Magnoliopsida</taxon>
        <taxon>Liliopsida</taxon>
        <taxon>Poales</taxon>
        <taxon>Poaceae</taxon>
        <taxon>PACMAD clade</taxon>
        <taxon>Arundinoideae</taxon>
        <taxon>Arundineae</taxon>
        <taxon>Arundo</taxon>
    </lineage>
</organism>
<proteinExistence type="predicted"/>
<reference evidence="1" key="2">
    <citation type="journal article" date="2015" name="Data Brief">
        <title>Shoot transcriptome of the giant reed, Arundo donax.</title>
        <authorList>
            <person name="Barrero R.A."/>
            <person name="Guerrero F.D."/>
            <person name="Moolhuijzen P."/>
            <person name="Goolsby J.A."/>
            <person name="Tidwell J."/>
            <person name="Bellgard S.E."/>
            <person name="Bellgard M.I."/>
        </authorList>
    </citation>
    <scope>NUCLEOTIDE SEQUENCE</scope>
    <source>
        <tissue evidence="1">Shoot tissue taken approximately 20 cm above the soil surface</tissue>
    </source>
</reference>
<sequence>MELGVPPSLSSLCRHELLSSPHIRWCSRRHETYDGVSVDSRPAAMGSPARPP</sequence>
<reference evidence="1" key="1">
    <citation type="submission" date="2014-09" db="EMBL/GenBank/DDBJ databases">
        <authorList>
            <person name="Magalhaes I.L.F."/>
            <person name="Oliveira U."/>
            <person name="Santos F.R."/>
            <person name="Vidigal T.H.D.A."/>
            <person name="Brescovit A.D."/>
            <person name="Santos A.J."/>
        </authorList>
    </citation>
    <scope>NUCLEOTIDE SEQUENCE</scope>
    <source>
        <tissue evidence="1">Shoot tissue taken approximately 20 cm above the soil surface</tissue>
    </source>
</reference>
<dbReference type="AlphaFoldDB" id="A0A0A8XRU8"/>
<dbReference type="EMBL" id="GBRH01282387">
    <property type="protein sequence ID" value="JAD15508.1"/>
    <property type="molecule type" value="Transcribed_RNA"/>
</dbReference>
<evidence type="ECO:0000313" key="1">
    <source>
        <dbReference type="EMBL" id="JAD15508.1"/>
    </source>
</evidence>
<protein>
    <submittedName>
        <fullName evidence="1">Uncharacterized protein</fullName>
    </submittedName>
</protein>
<name>A0A0A8XRU8_ARUDO</name>